<feature type="transmembrane region" description="Helical" evidence="1">
    <location>
        <begin position="138"/>
        <end position="160"/>
    </location>
</feature>
<keyword evidence="1" id="KW-1133">Transmembrane helix</keyword>
<feature type="transmembrane region" description="Helical" evidence="1">
    <location>
        <begin position="42"/>
        <end position="66"/>
    </location>
</feature>
<reference evidence="2 3" key="1">
    <citation type="submission" date="2019-06" db="EMBL/GenBank/DDBJ databases">
        <title>Sequencing the genomes of 1000 actinobacteria strains.</title>
        <authorList>
            <person name="Klenk H.-P."/>
        </authorList>
    </citation>
    <scope>NUCLEOTIDE SEQUENCE [LARGE SCALE GENOMIC DNA]</scope>
    <source>
        <strain evidence="2 3">DSM 45671</strain>
    </source>
</reference>
<gene>
    <name evidence="2" type="ORF">FHX44_117712</name>
</gene>
<evidence type="ECO:0000256" key="1">
    <source>
        <dbReference type="SAM" id="Phobius"/>
    </source>
</evidence>
<sequence>MFTPNQIFLIVHITVSVVFLHAFAGGLATLVRVREGALARRIQVASVVGMAIMAWATVISGTWLIYPGYRAEPPAGAALEAYPRAWLMSGDATAWWHTFGMEWKEHVGWLAPFLATAVAVVVLLHGDAVRRDPRLRRILGVLFTTAFLATAVAAALGAAINKVAPNDFLLSAGVPDLREPFSPL</sequence>
<feature type="transmembrane region" description="Helical" evidence="1">
    <location>
        <begin position="6"/>
        <end position="30"/>
    </location>
</feature>
<dbReference type="OrthoDB" id="115562at2"/>
<dbReference type="Proteomes" id="UP000321261">
    <property type="component" value="Unassembled WGS sequence"/>
</dbReference>
<dbReference type="RefSeq" id="WP_147260203.1">
    <property type="nucleotide sequence ID" value="NZ_VIWU01000001.1"/>
</dbReference>
<keyword evidence="1" id="KW-0472">Membrane</keyword>
<proteinExistence type="predicted"/>
<feature type="transmembrane region" description="Helical" evidence="1">
    <location>
        <begin position="107"/>
        <end position="126"/>
    </location>
</feature>
<dbReference type="AlphaFoldDB" id="A0A561T3T6"/>
<comment type="caution">
    <text evidence="2">The sequence shown here is derived from an EMBL/GenBank/DDBJ whole genome shotgun (WGS) entry which is preliminary data.</text>
</comment>
<evidence type="ECO:0000313" key="3">
    <source>
        <dbReference type="Proteomes" id="UP000321261"/>
    </source>
</evidence>
<keyword evidence="1" id="KW-0812">Transmembrane</keyword>
<accession>A0A561T3T6</accession>
<keyword evidence="3" id="KW-1185">Reference proteome</keyword>
<name>A0A561T3T6_9PSEU</name>
<dbReference type="EMBL" id="VIWU01000001">
    <property type="protein sequence ID" value="TWF81767.1"/>
    <property type="molecule type" value="Genomic_DNA"/>
</dbReference>
<protein>
    <submittedName>
        <fullName evidence="2">Uncharacterized protein</fullName>
    </submittedName>
</protein>
<organism evidence="2 3">
    <name type="scientific">Pseudonocardia hierapolitana</name>
    <dbReference type="NCBI Taxonomy" id="1128676"/>
    <lineage>
        <taxon>Bacteria</taxon>
        <taxon>Bacillati</taxon>
        <taxon>Actinomycetota</taxon>
        <taxon>Actinomycetes</taxon>
        <taxon>Pseudonocardiales</taxon>
        <taxon>Pseudonocardiaceae</taxon>
        <taxon>Pseudonocardia</taxon>
    </lineage>
</organism>
<evidence type="ECO:0000313" key="2">
    <source>
        <dbReference type="EMBL" id="TWF81767.1"/>
    </source>
</evidence>